<dbReference type="Pfam" id="PF00096">
    <property type="entry name" value="zf-C2H2"/>
    <property type="match status" value="2"/>
</dbReference>
<dbReference type="EMBL" id="JH668662">
    <property type="protein sequence ID" value="KAG6460256.1"/>
    <property type="molecule type" value="Genomic_DNA"/>
</dbReference>
<keyword evidence="7" id="KW-0804">Transcription</keyword>
<keyword evidence="6" id="KW-0805">Transcription regulation</keyword>
<evidence type="ECO:0000256" key="8">
    <source>
        <dbReference type="ARBA" id="ARBA00023242"/>
    </source>
</evidence>
<gene>
    <name evidence="14" type="ORF">O3G_MSEX011876</name>
</gene>
<dbReference type="SMART" id="SM00868">
    <property type="entry name" value="zf-AD"/>
    <property type="match status" value="1"/>
</dbReference>
<organism evidence="14 15">
    <name type="scientific">Manduca sexta</name>
    <name type="common">Tobacco hawkmoth</name>
    <name type="synonym">Tobacco hornworm</name>
    <dbReference type="NCBI Taxonomy" id="7130"/>
    <lineage>
        <taxon>Eukaryota</taxon>
        <taxon>Metazoa</taxon>
        <taxon>Ecdysozoa</taxon>
        <taxon>Arthropoda</taxon>
        <taxon>Hexapoda</taxon>
        <taxon>Insecta</taxon>
        <taxon>Pterygota</taxon>
        <taxon>Neoptera</taxon>
        <taxon>Endopterygota</taxon>
        <taxon>Lepidoptera</taxon>
        <taxon>Glossata</taxon>
        <taxon>Ditrysia</taxon>
        <taxon>Bombycoidea</taxon>
        <taxon>Sphingidae</taxon>
        <taxon>Sphinginae</taxon>
        <taxon>Sphingini</taxon>
        <taxon>Manduca</taxon>
    </lineage>
</organism>
<dbReference type="GO" id="GO:0005634">
    <property type="term" value="C:nucleus"/>
    <property type="evidence" value="ECO:0007669"/>
    <property type="project" value="UniProtKB-SubCell"/>
</dbReference>
<feature type="binding site" evidence="10">
    <location>
        <position position="16"/>
    </location>
    <ligand>
        <name>Zn(2+)</name>
        <dbReference type="ChEBI" id="CHEBI:29105"/>
    </ligand>
</feature>
<evidence type="ECO:0000259" key="13">
    <source>
        <dbReference type="PROSITE" id="PS51915"/>
    </source>
</evidence>
<feature type="binding site" evidence="10">
    <location>
        <position position="68"/>
    </location>
    <ligand>
        <name>Zn(2+)</name>
        <dbReference type="ChEBI" id="CHEBI:29105"/>
    </ligand>
</feature>
<dbReference type="FunFam" id="3.30.160.60:FF:000060">
    <property type="entry name" value="zinc finger protein 436"/>
    <property type="match status" value="1"/>
</dbReference>
<evidence type="ECO:0000256" key="4">
    <source>
        <dbReference type="ARBA" id="ARBA00022771"/>
    </source>
</evidence>
<keyword evidence="5 10" id="KW-0862">Zinc</keyword>
<dbReference type="PROSITE" id="PS00028">
    <property type="entry name" value="ZINC_FINGER_C2H2_1"/>
    <property type="match status" value="5"/>
</dbReference>
<feature type="binding site" evidence="10">
    <location>
        <position position="13"/>
    </location>
    <ligand>
        <name>Zn(2+)</name>
        <dbReference type="ChEBI" id="CHEBI:29105"/>
    </ligand>
</feature>
<proteinExistence type="predicted"/>
<accession>A0A921ZN15</accession>
<evidence type="ECO:0000256" key="5">
    <source>
        <dbReference type="ARBA" id="ARBA00022833"/>
    </source>
</evidence>
<dbReference type="GO" id="GO:0008270">
    <property type="term" value="F:zinc ion binding"/>
    <property type="evidence" value="ECO:0007669"/>
    <property type="project" value="UniProtKB-UniRule"/>
</dbReference>
<keyword evidence="3" id="KW-0677">Repeat</keyword>
<comment type="caution">
    <text evidence="14">The sequence shown here is derived from an EMBL/GenBank/DDBJ whole genome shotgun (WGS) entry which is preliminary data.</text>
</comment>
<dbReference type="SMART" id="SM00355">
    <property type="entry name" value="ZnF_C2H2"/>
    <property type="match status" value="6"/>
</dbReference>
<keyword evidence="8" id="KW-0539">Nucleus</keyword>
<dbReference type="PANTHER" id="PTHR24379">
    <property type="entry name" value="KRAB AND ZINC FINGER DOMAIN-CONTAINING"/>
    <property type="match status" value="1"/>
</dbReference>
<reference evidence="14" key="1">
    <citation type="journal article" date="2016" name="Insect Biochem. Mol. Biol.">
        <title>Multifaceted biological insights from a draft genome sequence of the tobacco hornworm moth, Manduca sexta.</title>
        <authorList>
            <person name="Kanost M.R."/>
            <person name="Arrese E.L."/>
            <person name="Cao X."/>
            <person name="Chen Y.R."/>
            <person name="Chellapilla S."/>
            <person name="Goldsmith M.R."/>
            <person name="Grosse-Wilde E."/>
            <person name="Heckel D.G."/>
            <person name="Herndon N."/>
            <person name="Jiang H."/>
            <person name="Papanicolaou A."/>
            <person name="Qu J."/>
            <person name="Soulages J.L."/>
            <person name="Vogel H."/>
            <person name="Walters J."/>
            <person name="Waterhouse R.M."/>
            <person name="Ahn S.J."/>
            <person name="Almeida F.C."/>
            <person name="An C."/>
            <person name="Aqrawi P."/>
            <person name="Bretschneider A."/>
            <person name="Bryant W.B."/>
            <person name="Bucks S."/>
            <person name="Chao H."/>
            <person name="Chevignon G."/>
            <person name="Christen J.M."/>
            <person name="Clarke D.F."/>
            <person name="Dittmer N.T."/>
            <person name="Ferguson L.C.F."/>
            <person name="Garavelou S."/>
            <person name="Gordon K.H.J."/>
            <person name="Gunaratna R.T."/>
            <person name="Han Y."/>
            <person name="Hauser F."/>
            <person name="He Y."/>
            <person name="Heidel-Fischer H."/>
            <person name="Hirsh A."/>
            <person name="Hu Y."/>
            <person name="Jiang H."/>
            <person name="Kalra D."/>
            <person name="Klinner C."/>
            <person name="Konig C."/>
            <person name="Kovar C."/>
            <person name="Kroll A.R."/>
            <person name="Kuwar S.S."/>
            <person name="Lee S.L."/>
            <person name="Lehman R."/>
            <person name="Li K."/>
            <person name="Li Z."/>
            <person name="Liang H."/>
            <person name="Lovelace S."/>
            <person name="Lu Z."/>
            <person name="Mansfield J.H."/>
            <person name="McCulloch K.J."/>
            <person name="Mathew T."/>
            <person name="Morton B."/>
            <person name="Muzny D.M."/>
            <person name="Neunemann D."/>
            <person name="Ongeri F."/>
            <person name="Pauchet Y."/>
            <person name="Pu L.L."/>
            <person name="Pyrousis I."/>
            <person name="Rao X.J."/>
            <person name="Redding A."/>
            <person name="Roesel C."/>
            <person name="Sanchez-Gracia A."/>
            <person name="Schaack S."/>
            <person name="Shukla A."/>
            <person name="Tetreau G."/>
            <person name="Wang Y."/>
            <person name="Xiong G.H."/>
            <person name="Traut W."/>
            <person name="Walsh T.K."/>
            <person name="Worley K.C."/>
            <person name="Wu D."/>
            <person name="Wu W."/>
            <person name="Wu Y.Q."/>
            <person name="Zhang X."/>
            <person name="Zou Z."/>
            <person name="Zucker H."/>
            <person name="Briscoe A.D."/>
            <person name="Burmester T."/>
            <person name="Clem R.J."/>
            <person name="Feyereisen R."/>
            <person name="Grimmelikhuijzen C.J.P."/>
            <person name="Hamodrakas S.J."/>
            <person name="Hansson B.S."/>
            <person name="Huguet E."/>
            <person name="Jermiin L.S."/>
            <person name="Lan Q."/>
            <person name="Lehman H.K."/>
            <person name="Lorenzen M."/>
            <person name="Merzendorfer H."/>
            <person name="Michalopoulos I."/>
            <person name="Morton D.B."/>
            <person name="Muthukrishnan S."/>
            <person name="Oakeshott J.G."/>
            <person name="Palmer W."/>
            <person name="Park Y."/>
            <person name="Passarelli A.L."/>
            <person name="Rozas J."/>
            <person name="Schwartz L.M."/>
            <person name="Smith W."/>
            <person name="Southgate A."/>
            <person name="Vilcinskas A."/>
            <person name="Vogt R."/>
            <person name="Wang P."/>
            <person name="Werren J."/>
            <person name="Yu X.Q."/>
            <person name="Zhou J.J."/>
            <person name="Brown S.J."/>
            <person name="Scherer S.E."/>
            <person name="Richards S."/>
            <person name="Blissard G.W."/>
        </authorList>
    </citation>
    <scope>NUCLEOTIDE SEQUENCE</scope>
</reference>
<feature type="domain" description="ZAD" evidence="13">
    <location>
        <begin position="11"/>
        <end position="92"/>
    </location>
</feature>
<sequence length="412" mass="48652">MSRDYWKLEEDLCRCCHSEGTFQNLAGAYNFDDEEEIYFNMLRETFDLNITPVSGSLCAATYTICDACITRLRDASSFKRQVIRCEQKFHQMYGGDFIRIAESDCKVEVKVEGPERDTENAEEFTQVVDEFADSLDSAHGDYHDDDDGDHNKIMFDKQRILFNRKQYENFKTRREEEGKENTAKGENESETKKTAQEMRPTAQDSSEKPVTSKLEQLLTQGGKVRKFRLREDDYTKDGDSYRCARCDKHYDKLFSLKFHVKTKHYKIPRFVCPYCPEEFMTPAPLTVHKLQQHSVDDRFKCNACKGTFNTKVQLRKHINNFHMLGEKYKCEFCEYESFSFEGMYKHKFKHKTVKDYHCRFCRKSFLRKTTLDLHERIHTGDRRKVCAVCGQAFVQKASLNYHMNKYHPEVNF</sequence>
<name>A0A921ZN15_MANSE</name>
<feature type="compositionally biased region" description="Basic and acidic residues" evidence="11">
    <location>
        <begin position="171"/>
        <end position="196"/>
    </location>
</feature>
<evidence type="ECO:0000313" key="14">
    <source>
        <dbReference type="EMBL" id="KAG6460256.1"/>
    </source>
</evidence>
<feature type="domain" description="C2H2-type" evidence="12">
    <location>
        <begin position="299"/>
        <end position="322"/>
    </location>
</feature>
<feature type="domain" description="C2H2-type" evidence="12">
    <location>
        <begin position="241"/>
        <end position="264"/>
    </location>
</feature>
<keyword evidence="15" id="KW-1185">Reference proteome</keyword>
<keyword evidence="2 10" id="KW-0479">Metal-binding</keyword>
<dbReference type="Proteomes" id="UP000791440">
    <property type="component" value="Unassembled WGS sequence"/>
</dbReference>
<evidence type="ECO:0000256" key="7">
    <source>
        <dbReference type="ARBA" id="ARBA00023163"/>
    </source>
</evidence>
<evidence type="ECO:0000256" key="3">
    <source>
        <dbReference type="ARBA" id="ARBA00022737"/>
    </source>
</evidence>
<protein>
    <submittedName>
        <fullName evidence="14">Uncharacterized protein</fullName>
    </submittedName>
</protein>
<dbReference type="InterPro" id="IPR012934">
    <property type="entry name" value="Znf_AD"/>
</dbReference>
<evidence type="ECO:0000256" key="11">
    <source>
        <dbReference type="SAM" id="MobiDB-lite"/>
    </source>
</evidence>
<evidence type="ECO:0000256" key="10">
    <source>
        <dbReference type="PROSITE-ProRule" id="PRU01263"/>
    </source>
</evidence>
<evidence type="ECO:0000256" key="2">
    <source>
        <dbReference type="ARBA" id="ARBA00022723"/>
    </source>
</evidence>
<feature type="domain" description="C2H2-type" evidence="12">
    <location>
        <begin position="270"/>
        <end position="298"/>
    </location>
</feature>
<evidence type="ECO:0000256" key="6">
    <source>
        <dbReference type="ARBA" id="ARBA00023015"/>
    </source>
</evidence>
<feature type="region of interest" description="Disordered" evidence="11">
    <location>
        <begin position="171"/>
        <end position="213"/>
    </location>
</feature>
<comment type="subcellular location">
    <subcellularLocation>
        <location evidence="1">Nucleus</location>
    </subcellularLocation>
</comment>
<evidence type="ECO:0000256" key="9">
    <source>
        <dbReference type="PROSITE-ProRule" id="PRU00042"/>
    </source>
</evidence>
<feature type="domain" description="C2H2-type" evidence="12">
    <location>
        <begin position="384"/>
        <end position="407"/>
    </location>
</feature>
<reference evidence="14" key="2">
    <citation type="submission" date="2020-12" db="EMBL/GenBank/DDBJ databases">
        <authorList>
            <person name="Kanost M."/>
        </authorList>
    </citation>
    <scope>NUCLEOTIDE SEQUENCE</scope>
</reference>
<evidence type="ECO:0000259" key="12">
    <source>
        <dbReference type="PROSITE" id="PS50157"/>
    </source>
</evidence>
<evidence type="ECO:0000313" key="15">
    <source>
        <dbReference type="Proteomes" id="UP000791440"/>
    </source>
</evidence>
<dbReference type="PROSITE" id="PS50157">
    <property type="entry name" value="ZINC_FINGER_C2H2_2"/>
    <property type="match status" value="5"/>
</dbReference>
<dbReference type="InterPro" id="IPR013087">
    <property type="entry name" value="Znf_C2H2_type"/>
</dbReference>
<dbReference type="PANTHER" id="PTHR24379:SF121">
    <property type="entry name" value="C2H2-TYPE DOMAIN-CONTAINING PROTEIN"/>
    <property type="match status" value="1"/>
</dbReference>
<dbReference type="PROSITE" id="PS51915">
    <property type="entry name" value="ZAD"/>
    <property type="match status" value="1"/>
</dbReference>
<feature type="domain" description="C2H2-type" evidence="12">
    <location>
        <begin position="356"/>
        <end position="383"/>
    </location>
</feature>
<keyword evidence="4 9" id="KW-0863">Zinc-finger</keyword>
<evidence type="ECO:0000256" key="1">
    <source>
        <dbReference type="ARBA" id="ARBA00004123"/>
    </source>
</evidence>
<feature type="binding site" evidence="10">
    <location>
        <position position="65"/>
    </location>
    <ligand>
        <name>Zn(2+)</name>
        <dbReference type="ChEBI" id="CHEBI:29105"/>
    </ligand>
</feature>
<dbReference type="AlphaFoldDB" id="A0A921ZN15"/>